<organism evidence="9 10">
    <name type="scientific">Cyprinus carpio</name>
    <name type="common">Common carp</name>
    <dbReference type="NCBI Taxonomy" id="7962"/>
    <lineage>
        <taxon>Eukaryota</taxon>
        <taxon>Metazoa</taxon>
        <taxon>Chordata</taxon>
        <taxon>Craniata</taxon>
        <taxon>Vertebrata</taxon>
        <taxon>Euteleostomi</taxon>
        <taxon>Actinopterygii</taxon>
        <taxon>Neopterygii</taxon>
        <taxon>Teleostei</taxon>
        <taxon>Ostariophysi</taxon>
        <taxon>Cypriniformes</taxon>
        <taxon>Cyprinidae</taxon>
        <taxon>Cyprininae</taxon>
        <taxon>Cyprinus</taxon>
    </lineage>
</organism>
<name>A0A8C1UKN4_CYPCA</name>
<evidence type="ECO:0000313" key="10">
    <source>
        <dbReference type="Proteomes" id="UP000694700"/>
    </source>
</evidence>
<dbReference type="InterPro" id="IPR046350">
    <property type="entry name" value="Cystatin_sf"/>
</dbReference>
<evidence type="ECO:0000256" key="2">
    <source>
        <dbReference type="ARBA" id="ARBA00022525"/>
    </source>
</evidence>
<dbReference type="GO" id="GO:0004869">
    <property type="term" value="F:cysteine-type endopeptidase inhibitor activity"/>
    <property type="evidence" value="ECO:0007669"/>
    <property type="project" value="InterPro"/>
</dbReference>
<dbReference type="Proteomes" id="UP000694700">
    <property type="component" value="Unplaced"/>
</dbReference>
<reference evidence="9" key="1">
    <citation type="submission" date="2025-08" db="UniProtKB">
        <authorList>
            <consortium name="Ensembl"/>
        </authorList>
    </citation>
    <scope>IDENTIFICATION</scope>
</reference>
<dbReference type="SUPFAM" id="SSF54403">
    <property type="entry name" value="Cystatin/monellin"/>
    <property type="match status" value="2"/>
</dbReference>
<keyword evidence="5" id="KW-1015">Disulfide bond</keyword>
<dbReference type="Gene3D" id="3.10.450.10">
    <property type="match status" value="2"/>
</dbReference>
<evidence type="ECO:0000259" key="8">
    <source>
        <dbReference type="PROSITE" id="PS51529"/>
    </source>
</evidence>
<keyword evidence="2" id="KW-0964">Secreted</keyword>
<sequence>MVHWCHLRNRRQNIFTLTIWSRLKYTVFIYIYIQQTILSHLLSAHLLQEIRLLFSMQLCTTLTVLGLLVTGSWAQGLMPTISLPPCDSPEAEAAALVAQDFLNAQHTHGYKHVLNQIDEFKIVSRPLQADTYHLELDFLETTCHVLDPTPVSLCPVRQKINTAIEADCDFVLANTTLGLSVVAFKCSTETESVDECLGCPQLIPLNDTDGIQLIKTSLDYFNKNNTLNTKFALLEIGRMGSQIVSGGPRYFAEYAIIGTNCTSQDDDICIPQNHAVAIHGLCLAEGSANGVDCKIFGPAQVSNGTVPVQQLLHAHTFGPQHNPAIHDLKHHKLTALHDPSASGLLSAESIELMEVMPAAVGVPAAKEAPIVKREVAAPEAPAVDATVSEKATLLSEQSLLAPVCPGKKKHF</sequence>
<dbReference type="GO" id="GO:0072562">
    <property type="term" value="C:blood microparticle"/>
    <property type="evidence" value="ECO:0007669"/>
    <property type="project" value="TreeGrafter"/>
</dbReference>
<dbReference type="AlphaFoldDB" id="A0A8C1UKN4"/>
<evidence type="ECO:0000256" key="1">
    <source>
        <dbReference type="ARBA" id="ARBA00004613"/>
    </source>
</evidence>
<accession>A0A8C1UKN4</accession>
<evidence type="ECO:0000256" key="7">
    <source>
        <dbReference type="SAM" id="Phobius"/>
    </source>
</evidence>
<dbReference type="InterPro" id="IPR000010">
    <property type="entry name" value="Cystatin_dom"/>
</dbReference>
<keyword evidence="6" id="KW-0325">Glycoprotein</keyword>
<evidence type="ECO:0000256" key="5">
    <source>
        <dbReference type="ARBA" id="ARBA00023157"/>
    </source>
</evidence>
<evidence type="ECO:0000256" key="6">
    <source>
        <dbReference type="ARBA" id="ARBA00023180"/>
    </source>
</evidence>
<protein>
    <submittedName>
        <fullName evidence="9">Alpha-2-HS-glycoprotein 2</fullName>
    </submittedName>
</protein>
<feature type="transmembrane region" description="Helical" evidence="7">
    <location>
        <begin position="53"/>
        <end position="74"/>
    </location>
</feature>
<dbReference type="PROSITE" id="PS01255">
    <property type="entry name" value="FETUIN_2"/>
    <property type="match status" value="1"/>
</dbReference>
<feature type="domain" description="Cystatin fetuin-A-type" evidence="8">
    <location>
        <begin position="194"/>
        <end position="311"/>
    </location>
</feature>
<evidence type="ECO:0000256" key="4">
    <source>
        <dbReference type="ARBA" id="ARBA00022737"/>
    </source>
</evidence>
<dbReference type="PANTHER" id="PTHR13814:SF6">
    <property type="entry name" value="ALPHA-2-HS-GLYCOPROTEIN"/>
    <property type="match status" value="1"/>
</dbReference>
<dbReference type="PANTHER" id="PTHR13814">
    <property type="entry name" value="FETUIN"/>
    <property type="match status" value="1"/>
</dbReference>
<keyword evidence="7" id="KW-0472">Membrane</keyword>
<evidence type="ECO:0000313" key="9">
    <source>
        <dbReference type="Ensembl" id="ENSCCRP00015038801.1"/>
    </source>
</evidence>
<dbReference type="PROSITE" id="PS51529">
    <property type="entry name" value="CYSTATIN_FETUIN_A"/>
    <property type="match status" value="2"/>
</dbReference>
<dbReference type="SMART" id="SM00043">
    <property type="entry name" value="CY"/>
    <property type="match status" value="2"/>
</dbReference>
<keyword evidence="3" id="KW-0732">Signal</keyword>
<dbReference type="InterPro" id="IPR001363">
    <property type="entry name" value="Prot_inh_fetuin_CS"/>
</dbReference>
<evidence type="ECO:0000256" key="3">
    <source>
        <dbReference type="ARBA" id="ARBA00022729"/>
    </source>
</evidence>
<comment type="subcellular location">
    <subcellularLocation>
        <location evidence="1">Secreted</location>
    </subcellularLocation>
</comment>
<keyword evidence="7" id="KW-1133">Transmembrane helix</keyword>
<keyword evidence="4" id="KW-0677">Repeat</keyword>
<dbReference type="InterPro" id="IPR050735">
    <property type="entry name" value="Kininogen_Fetuin_HRG"/>
</dbReference>
<proteinExistence type="predicted"/>
<keyword evidence="7" id="KW-0812">Transmembrane</keyword>
<feature type="domain" description="Cystatin fetuin-A-type" evidence="8">
    <location>
        <begin position="81"/>
        <end position="189"/>
    </location>
</feature>
<dbReference type="Ensembl" id="ENSCCRT00015040127.1">
    <property type="protein sequence ID" value="ENSCCRP00015038801.1"/>
    <property type="gene ID" value="ENSCCRG00015016136.1"/>
</dbReference>
<dbReference type="CDD" id="cd00042">
    <property type="entry name" value="CY"/>
    <property type="match status" value="1"/>
</dbReference>
<dbReference type="Pfam" id="PF00031">
    <property type="entry name" value="Cystatin"/>
    <property type="match status" value="1"/>
</dbReference>
<dbReference type="InterPro" id="IPR025760">
    <property type="entry name" value="Cystatin_Fetuin_A"/>
</dbReference>
<dbReference type="GO" id="GO:0031012">
    <property type="term" value="C:extracellular matrix"/>
    <property type="evidence" value="ECO:0007669"/>
    <property type="project" value="TreeGrafter"/>
</dbReference>